<dbReference type="AlphaFoldDB" id="A0A0E9T3S8"/>
<proteinExistence type="predicted"/>
<reference evidence="1" key="1">
    <citation type="submission" date="2014-11" db="EMBL/GenBank/DDBJ databases">
        <authorList>
            <person name="Amaro Gonzalez C."/>
        </authorList>
    </citation>
    <scope>NUCLEOTIDE SEQUENCE</scope>
</reference>
<name>A0A0E9T3S8_ANGAN</name>
<reference evidence="1" key="2">
    <citation type="journal article" date="2015" name="Fish Shellfish Immunol.">
        <title>Early steps in the European eel (Anguilla anguilla)-Vibrio vulnificus interaction in the gills: Role of the RtxA13 toxin.</title>
        <authorList>
            <person name="Callol A."/>
            <person name="Pajuelo D."/>
            <person name="Ebbesson L."/>
            <person name="Teles M."/>
            <person name="MacKenzie S."/>
            <person name="Amaro C."/>
        </authorList>
    </citation>
    <scope>NUCLEOTIDE SEQUENCE</scope>
</reference>
<protein>
    <submittedName>
        <fullName evidence="1">Uncharacterized protein</fullName>
    </submittedName>
</protein>
<sequence>MFCYTEIYTTRDTLSSGALALLSKERGHPSS</sequence>
<dbReference type="EMBL" id="GBXM01060311">
    <property type="protein sequence ID" value="JAH48266.1"/>
    <property type="molecule type" value="Transcribed_RNA"/>
</dbReference>
<organism evidence="1">
    <name type="scientific">Anguilla anguilla</name>
    <name type="common">European freshwater eel</name>
    <name type="synonym">Muraena anguilla</name>
    <dbReference type="NCBI Taxonomy" id="7936"/>
    <lineage>
        <taxon>Eukaryota</taxon>
        <taxon>Metazoa</taxon>
        <taxon>Chordata</taxon>
        <taxon>Craniata</taxon>
        <taxon>Vertebrata</taxon>
        <taxon>Euteleostomi</taxon>
        <taxon>Actinopterygii</taxon>
        <taxon>Neopterygii</taxon>
        <taxon>Teleostei</taxon>
        <taxon>Anguilliformes</taxon>
        <taxon>Anguillidae</taxon>
        <taxon>Anguilla</taxon>
    </lineage>
</organism>
<accession>A0A0E9T3S8</accession>
<evidence type="ECO:0000313" key="1">
    <source>
        <dbReference type="EMBL" id="JAH48266.1"/>
    </source>
</evidence>